<proteinExistence type="predicted"/>
<keyword evidence="5" id="KW-1185">Reference proteome</keyword>
<dbReference type="InterPro" id="IPR041577">
    <property type="entry name" value="RT_RNaseH_2"/>
</dbReference>
<evidence type="ECO:0000313" key="5">
    <source>
        <dbReference type="Proteomes" id="UP001274896"/>
    </source>
</evidence>
<dbReference type="InterPro" id="IPR043502">
    <property type="entry name" value="DNA/RNA_pol_sf"/>
</dbReference>
<dbReference type="GO" id="GO:0005634">
    <property type="term" value="C:nucleus"/>
    <property type="evidence" value="ECO:0007669"/>
    <property type="project" value="UniProtKB-SubCell"/>
</dbReference>
<dbReference type="Proteomes" id="UP001274896">
    <property type="component" value="Unassembled WGS sequence"/>
</dbReference>
<evidence type="ECO:0000313" key="4">
    <source>
        <dbReference type="EMBL" id="KAK3544018.1"/>
    </source>
</evidence>
<dbReference type="InterPro" id="IPR056924">
    <property type="entry name" value="SH3_Tf2-1"/>
</dbReference>
<dbReference type="SUPFAM" id="SSF56672">
    <property type="entry name" value="DNA/RNA polymerases"/>
    <property type="match status" value="1"/>
</dbReference>
<name>A0AAE0VAB6_9TELE</name>
<dbReference type="InterPro" id="IPR016197">
    <property type="entry name" value="Chromo-like_dom_sf"/>
</dbReference>
<accession>A0AAE0VAB6</accession>
<dbReference type="PANTHER" id="PTHR37984">
    <property type="entry name" value="PROTEIN CBG26694"/>
    <property type="match status" value="1"/>
</dbReference>
<evidence type="ECO:0000256" key="1">
    <source>
        <dbReference type="ARBA" id="ARBA00004123"/>
    </source>
</evidence>
<sequence>MAPILRHPDPEAPFIVEVDANSYRIGAVLSQRQLDSGKVHLYAYFSRKLTTAEANYDVATNIIGVSSSPVSTPRTPSHIPLQASHSSSVSWATNLPYFCGQENPQTFPQWMNGRGIVRKCGSGLMSDYKEPLGDKDCKRIGTDTPTPTRFIGPFKIVCCINPVSYHLKLPPMYWISSTFHVSLLKPAHAPRSVCSTPCEPPPPLDIYGSPAYRVHTFLNSWWVRNHLQYLVDWEGYSPEERSWVDASDILDPFLTEEFHLAHPNRPAPRQAAL</sequence>
<evidence type="ECO:0000256" key="2">
    <source>
        <dbReference type="ARBA" id="ARBA00023268"/>
    </source>
</evidence>
<comment type="subcellular location">
    <subcellularLocation>
        <location evidence="1">Nucleus</location>
    </subcellularLocation>
</comment>
<dbReference type="InterPro" id="IPR000953">
    <property type="entry name" value="Chromo/chromo_shadow_dom"/>
</dbReference>
<organism evidence="4 5">
    <name type="scientific">Hemibagrus guttatus</name>
    <dbReference type="NCBI Taxonomy" id="175788"/>
    <lineage>
        <taxon>Eukaryota</taxon>
        <taxon>Metazoa</taxon>
        <taxon>Chordata</taxon>
        <taxon>Craniata</taxon>
        <taxon>Vertebrata</taxon>
        <taxon>Euteleostomi</taxon>
        <taxon>Actinopterygii</taxon>
        <taxon>Neopterygii</taxon>
        <taxon>Teleostei</taxon>
        <taxon>Ostariophysi</taxon>
        <taxon>Siluriformes</taxon>
        <taxon>Bagridae</taxon>
        <taxon>Hemibagrus</taxon>
    </lineage>
</organism>
<keyword evidence="2" id="KW-0511">Multifunctional enzyme</keyword>
<dbReference type="SUPFAM" id="SSF54160">
    <property type="entry name" value="Chromo domain-like"/>
    <property type="match status" value="1"/>
</dbReference>
<dbReference type="GO" id="GO:0003824">
    <property type="term" value="F:catalytic activity"/>
    <property type="evidence" value="ECO:0007669"/>
    <property type="project" value="UniProtKB-KW"/>
</dbReference>
<dbReference type="PANTHER" id="PTHR37984:SF5">
    <property type="entry name" value="PROTEIN NYNRIN-LIKE"/>
    <property type="match status" value="1"/>
</dbReference>
<dbReference type="EMBL" id="JAUCMX010000006">
    <property type="protein sequence ID" value="KAK3544018.1"/>
    <property type="molecule type" value="Genomic_DNA"/>
</dbReference>
<gene>
    <name evidence="4" type="ORF">QTP70_034280</name>
</gene>
<feature type="domain" description="Chromo" evidence="3">
    <location>
        <begin position="212"/>
        <end position="270"/>
    </location>
</feature>
<protein>
    <recommendedName>
        <fullName evidence="3">Chromo domain-containing protein</fullName>
    </recommendedName>
</protein>
<dbReference type="InterPro" id="IPR050951">
    <property type="entry name" value="Retrovirus_Pol_polyprotein"/>
</dbReference>
<dbReference type="AlphaFoldDB" id="A0AAE0VAB6"/>
<dbReference type="Pfam" id="PF17919">
    <property type="entry name" value="RT_RNaseH_2"/>
    <property type="match status" value="1"/>
</dbReference>
<dbReference type="PROSITE" id="PS50013">
    <property type="entry name" value="CHROMO_2"/>
    <property type="match status" value="1"/>
</dbReference>
<dbReference type="Pfam" id="PF24626">
    <property type="entry name" value="SH3_Tf2-1"/>
    <property type="match status" value="1"/>
</dbReference>
<evidence type="ECO:0000259" key="3">
    <source>
        <dbReference type="PROSITE" id="PS50013"/>
    </source>
</evidence>
<comment type="caution">
    <text evidence="4">The sequence shown here is derived from an EMBL/GenBank/DDBJ whole genome shotgun (WGS) entry which is preliminary data.</text>
</comment>
<dbReference type="Pfam" id="PF00385">
    <property type="entry name" value="Chromo"/>
    <property type="match status" value="1"/>
</dbReference>
<dbReference type="InterPro" id="IPR023780">
    <property type="entry name" value="Chromo_domain"/>
</dbReference>
<reference evidence="4" key="1">
    <citation type="submission" date="2023-06" db="EMBL/GenBank/DDBJ databases">
        <title>Male Hemibagrus guttatus genome.</title>
        <authorList>
            <person name="Bian C."/>
        </authorList>
    </citation>
    <scope>NUCLEOTIDE SEQUENCE</scope>
    <source>
        <strain evidence="4">Male_cb2023</strain>
        <tissue evidence="4">Muscle</tissue>
    </source>
</reference>
<dbReference type="Gene3D" id="2.40.50.40">
    <property type="match status" value="1"/>
</dbReference>